<dbReference type="Gene3D" id="3.80.10.10">
    <property type="entry name" value="Ribonuclease Inhibitor"/>
    <property type="match status" value="1"/>
</dbReference>
<dbReference type="SUPFAM" id="SSF52047">
    <property type="entry name" value="RNI-like"/>
    <property type="match status" value="1"/>
</dbReference>
<organism evidence="1 2">
    <name type="scientific">Ditylenchus dipsaci</name>
    <dbReference type="NCBI Taxonomy" id="166011"/>
    <lineage>
        <taxon>Eukaryota</taxon>
        <taxon>Metazoa</taxon>
        <taxon>Ecdysozoa</taxon>
        <taxon>Nematoda</taxon>
        <taxon>Chromadorea</taxon>
        <taxon>Rhabditida</taxon>
        <taxon>Tylenchina</taxon>
        <taxon>Tylenchomorpha</taxon>
        <taxon>Sphaerularioidea</taxon>
        <taxon>Anguinidae</taxon>
        <taxon>Anguininae</taxon>
        <taxon>Ditylenchus</taxon>
    </lineage>
</organism>
<reference evidence="2" key="1">
    <citation type="submission" date="2022-11" db="UniProtKB">
        <authorList>
            <consortium name="WormBaseParasite"/>
        </authorList>
    </citation>
    <scope>IDENTIFICATION</scope>
</reference>
<protein>
    <submittedName>
        <fullName evidence="2">Uncharacterized protein</fullName>
    </submittedName>
</protein>
<name>A0A915DPC5_9BILA</name>
<dbReference type="AlphaFoldDB" id="A0A915DPC5"/>
<dbReference type="WBParaSite" id="jg21542">
    <property type="protein sequence ID" value="jg21542"/>
    <property type="gene ID" value="jg21542"/>
</dbReference>
<proteinExistence type="predicted"/>
<sequence length="167" mass="19198">MKKLSHLRINCKRFLTDPLLESIGQLSELKRLSLLQCETEVDHFTQEGMLQLTNLKKLVQFSVNGNKHLTDFVLKEIAKSNQELKELIIRKCHSITEDSLLFVLDTCRPPLHLNINCCERATVHTFEAIMRKLGSISTYSPSEPGQTVLELIWYGLSLKWKSIGMEE</sequence>
<evidence type="ECO:0000313" key="1">
    <source>
        <dbReference type="Proteomes" id="UP000887574"/>
    </source>
</evidence>
<dbReference type="InterPro" id="IPR032675">
    <property type="entry name" value="LRR_dom_sf"/>
</dbReference>
<keyword evidence="1" id="KW-1185">Reference proteome</keyword>
<dbReference type="Proteomes" id="UP000887574">
    <property type="component" value="Unplaced"/>
</dbReference>
<accession>A0A915DPC5</accession>
<evidence type="ECO:0000313" key="2">
    <source>
        <dbReference type="WBParaSite" id="jg21542"/>
    </source>
</evidence>